<dbReference type="GO" id="GO:0009294">
    <property type="term" value="P:DNA-mediated transformation"/>
    <property type="evidence" value="ECO:0007669"/>
    <property type="project" value="InterPro"/>
</dbReference>
<organism evidence="3 4">
    <name type="scientific">Candidatus Roizmanbacteria bacterium CG22_combo_CG10-13_8_21_14_all_38_20</name>
    <dbReference type="NCBI Taxonomy" id="1974862"/>
    <lineage>
        <taxon>Bacteria</taxon>
        <taxon>Candidatus Roizmaniibacteriota</taxon>
    </lineage>
</organism>
<comment type="similarity">
    <text evidence="1">Belongs to the DprA/Smf family.</text>
</comment>
<dbReference type="InterPro" id="IPR003488">
    <property type="entry name" value="DprA"/>
</dbReference>
<evidence type="ECO:0000259" key="2">
    <source>
        <dbReference type="Pfam" id="PF02481"/>
    </source>
</evidence>
<dbReference type="Gene3D" id="3.40.50.450">
    <property type="match status" value="1"/>
</dbReference>
<evidence type="ECO:0000313" key="3">
    <source>
        <dbReference type="EMBL" id="PIP61429.1"/>
    </source>
</evidence>
<dbReference type="EMBL" id="PCTA01000026">
    <property type="protein sequence ID" value="PIP61429.1"/>
    <property type="molecule type" value="Genomic_DNA"/>
</dbReference>
<proteinExistence type="inferred from homology"/>
<dbReference type="NCBIfam" id="TIGR00732">
    <property type="entry name" value="dprA"/>
    <property type="match status" value="1"/>
</dbReference>
<protein>
    <submittedName>
        <fullName evidence="3">DNA-protecting protein DprA</fullName>
    </submittedName>
</protein>
<feature type="domain" description="Smf/DprA SLOG" evidence="2">
    <location>
        <begin position="78"/>
        <end position="286"/>
    </location>
</feature>
<dbReference type="AlphaFoldDB" id="A0A2H0BV59"/>
<evidence type="ECO:0000256" key="1">
    <source>
        <dbReference type="ARBA" id="ARBA00006525"/>
    </source>
</evidence>
<accession>A0A2H0BV59</accession>
<dbReference type="InterPro" id="IPR057666">
    <property type="entry name" value="DrpA_SLOG"/>
</dbReference>
<sequence length="287" mass="30889">MVSEEEGFIGLSFAPGIGPMRAKALLKEYGSAGAAYLAKDSILKHILGLKIYDNFIKFRKSFNPDRQIEKLKQQQIFFLTQADKKYPKNLLQIPDPPIVLYAKGNIELLNRPQIAVIGTRQPTAYGISSTQQLVAGLIKQGYIITSGLALGIDTVAHKVVLKSKKPTIAVLGCGVDICYPRSHQAIYNEIIKAGVVVSETAPGADITRAGIITRNRIVSGLSKAIIVIEGARKSGTMITARFALEQGKDVYAVPGPITSDLSDGPNYLISIGATPVTSAQNIIETLL</sequence>
<dbReference type="PANTHER" id="PTHR43022:SF1">
    <property type="entry name" value="PROTEIN SMF"/>
    <property type="match status" value="1"/>
</dbReference>
<comment type="caution">
    <text evidence="3">The sequence shown here is derived from an EMBL/GenBank/DDBJ whole genome shotgun (WGS) entry which is preliminary data.</text>
</comment>
<dbReference type="PANTHER" id="PTHR43022">
    <property type="entry name" value="PROTEIN SMF"/>
    <property type="match status" value="1"/>
</dbReference>
<gene>
    <name evidence="3" type="primary">dprA</name>
    <name evidence="3" type="ORF">COW99_03960</name>
</gene>
<dbReference type="Proteomes" id="UP000231246">
    <property type="component" value="Unassembled WGS sequence"/>
</dbReference>
<reference evidence="3 4" key="1">
    <citation type="submission" date="2017-09" db="EMBL/GenBank/DDBJ databases">
        <title>Depth-based differentiation of microbial function through sediment-hosted aquifers and enrichment of novel symbionts in the deep terrestrial subsurface.</title>
        <authorList>
            <person name="Probst A.J."/>
            <person name="Ladd B."/>
            <person name="Jarett J.K."/>
            <person name="Geller-Mcgrath D.E."/>
            <person name="Sieber C.M."/>
            <person name="Emerson J.B."/>
            <person name="Anantharaman K."/>
            <person name="Thomas B.C."/>
            <person name="Malmstrom R."/>
            <person name="Stieglmeier M."/>
            <person name="Klingl A."/>
            <person name="Woyke T."/>
            <person name="Ryan C.M."/>
            <person name="Banfield J.F."/>
        </authorList>
    </citation>
    <scope>NUCLEOTIDE SEQUENCE [LARGE SCALE GENOMIC DNA]</scope>
    <source>
        <strain evidence="3">CG22_combo_CG10-13_8_21_14_all_38_20</strain>
    </source>
</reference>
<evidence type="ECO:0000313" key="4">
    <source>
        <dbReference type="Proteomes" id="UP000231246"/>
    </source>
</evidence>
<dbReference type="SUPFAM" id="SSF102405">
    <property type="entry name" value="MCP/YpsA-like"/>
    <property type="match status" value="1"/>
</dbReference>
<dbReference type="Pfam" id="PF02481">
    <property type="entry name" value="DNA_processg_A"/>
    <property type="match status" value="1"/>
</dbReference>
<name>A0A2H0BV59_9BACT</name>